<reference evidence="12 13" key="1">
    <citation type="journal article" date="2018" name="BMC Genomics">
        <title>Genomic evidence for intraspecific hybridization in a clonal and extremely halotolerant yeast.</title>
        <authorList>
            <person name="Gostincar C."/>
            <person name="Stajich J.E."/>
            <person name="Zupancic J."/>
            <person name="Zalar P."/>
            <person name="Gunde-Cimerman N."/>
        </authorList>
    </citation>
    <scope>NUCLEOTIDE SEQUENCE [LARGE SCALE GENOMIC DNA]</scope>
    <source>
        <strain evidence="12 13">EXF-6656</strain>
    </source>
</reference>
<sequence>MQHSCTAGRETGKQGHGCQPATALRASVTSDSGNNAESRTGIALKHALHHMELLWRQQLGSFRNLHLPYLLFNILPHVEDKEVTTHSPAPSSADKVASNKVATTSVSAFPERKGYDKMSDIEKMIGGDYAQLTNTNIRSFGWKGVTVTVKDRQTQQPKNILSDINGIVKSGELLALMGPSGSGKSTLLNVLAHRTAALNASVQANVYINGSPANPKTFRRISAYVEQEDALVGSLTVRETLNFAARLSLPSSVSKLERIQRIEALLTAFGLGGQANNLIGTAIRKGISGGQKRRVSVAAQLITSPKLLFLDEPTSGLDSAASFEVISFVKEIAKKHNLIVIASIHQPSTSTFAMFDKLLLLSQGGTAYSGPVSEVQPYFDACGFPIPLYMNPAEFIIDFVNTDFARDRSEVEQQLNMVHSSWHKSRLATSTVTELTDEMARNSMDTEINADTREEIAGTFAIIVALTHRFFIKSYRDIIAYGIRIAMYMGLAVMMSTVWLRLSPTQGNIQSFINAIFFGGAFMSFMAVAYIPAFLEDRALFMKERANGLYGPTAFLIANFITGIPYLFAIACLFSIVAYWLSNFRPTADAFFTWIMWLFLDLIAAESLVVLVSSLIPIFVVALAGTAFANGLWMCTGGFLVPPQTLNPFWRYVFHYIDYQSYVFQGMMVNEFGHRNFTCPPNENAPNGCSCMYETELADQCLIAGTGVLENYGYEVGSTGKWVGIMIGIICGYRLLGWLVLYLRRQ</sequence>
<dbReference type="InterPro" id="IPR017871">
    <property type="entry name" value="ABC_transporter-like_CS"/>
</dbReference>
<dbReference type="Gene3D" id="3.40.50.300">
    <property type="entry name" value="P-loop containing nucleotide triphosphate hydrolases"/>
    <property type="match status" value="1"/>
</dbReference>
<feature type="transmembrane region" description="Helical" evidence="10">
    <location>
        <begin position="619"/>
        <end position="641"/>
    </location>
</feature>
<dbReference type="GO" id="GO:0140359">
    <property type="term" value="F:ABC-type transporter activity"/>
    <property type="evidence" value="ECO:0007669"/>
    <property type="project" value="InterPro"/>
</dbReference>
<evidence type="ECO:0000256" key="8">
    <source>
        <dbReference type="ARBA" id="ARBA00023136"/>
    </source>
</evidence>
<keyword evidence="8 10" id="KW-0472">Membrane</keyword>
<evidence type="ECO:0000259" key="11">
    <source>
        <dbReference type="PROSITE" id="PS50893"/>
    </source>
</evidence>
<evidence type="ECO:0000256" key="3">
    <source>
        <dbReference type="ARBA" id="ARBA00022448"/>
    </source>
</evidence>
<dbReference type="GO" id="GO:0016887">
    <property type="term" value="F:ATP hydrolysis activity"/>
    <property type="evidence" value="ECO:0007669"/>
    <property type="project" value="InterPro"/>
</dbReference>
<dbReference type="VEuPathDB" id="FungiDB:BTJ68_05907"/>
<dbReference type="OrthoDB" id="66620at2759"/>
<feature type="transmembrane region" description="Helical" evidence="10">
    <location>
        <begin position="479"/>
        <end position="500"/>
    </location>
</feature>
<feature type="transmembrane region" description="Helical" evidence="10">
    <location>
        <begin position="556"/>
        <end position="582"/>
    </location>
</feature>
<dbReference type="GO" id="GO:0005524">
    <property type="term" value="F:ATP binding"/>
    <property type="evidence" value="ECO:0007669"/>
    <property type="project" value="UniProtKB-KW"/>
</dbReference>
<feature type="transmembrane region" description="Helical" evidence="10">
    <location>
        <begin position="722"/>
        <end position="743"/>
    </location>
</feature>
<evidence type="ECO:0000313" key="12">
    <source>
        <dbReference type="EMBL" id="RMX90089.1"/>
    </source>
</evidence>
<keyword evidence="6" id="KW-0067">ATP-binding</keyword>
<accession>A0A3M6XH99</accession>
<dbReference type="InterPro" id="IPR003593">
    <property type="entry name" value="AAA+_ATPase"/>
</dbReference>
<dbReference type="InterPro" id="IPR043926">
    <property type="entry name" value="ABCG_dom"/>
</dbReference>
<organism evidence="12 13">
    <name type="scientific">Hortaea werneckii</name>
    <name type="common">Black yeast</name>
    <name type="synonym">Cladosporium werneckii</name>
    <dbReference type="NCBI Taxonomy" id="91943"/>
    <lineage>
        <taxon>Eukaryota</taxon>
        <taxon>Fungi</taxon>
        <taxon>Dikarya</taxon>
        <taxon>Ascomycota</taxon>
        <taxon>Pezizomycotina</taxon>
        <taxon>Dothideomycetes</taxon>
        <taxon>Dothideomycetidae</taxon>
        <taxon>Mycosphaerellales</taxon>
        <taxon>Teratosphaeriaceae</taxon>
        <taxon>Hortaea</taxon>
    </lineage>
</organism>
<dbReference type="PANTHER" id="PTHR48042:SF11">
    <property type="entry name" value="ABC TRANSPORTER G FAMILY MEMBER 11"/>
    <property type="match status" value="1"/>
</dbReference>
<dbReference type="GO" id="GO:0016020">
    <property type="term" value="C:membrane"/>
    <property type="evidence" value="ECO:0007669"/>
    <property type="project" value="UniProtKB-SubCell"/>
</dbReference>
<dbReference type="PROSITE" id="PS00211">
    <property type="entry name" value="ABC_TRANSPORTER_1"/>
    <property type="match status" value="1"/>
</dbReference>
<dbReference type="InterPro" id="IPR003439">
    <property type="entry name" value="ABC_transporter-like_ATP-bd"/>
</dbReference>
<dbReference type="FunFam" id="3.40.50.300:FF:001305">
    <property type="entry name" value="ABCG transporter ABC superfamily"/>
    <property type="match status" value="1"/>
</dbReference>
<dbReference type="Pfam" id="PF19055">
    <property type="entry name" value="ABC2_membrane_7"/>
    <property type="match status" value="1"/>
</dbReference>
<dbReference type="PROSITE" id="PS50893">
    <property type="entry name" value="ABC_TRANSPORTER_2"/>
    <property type="match status" value="1"/>
</dbReference>
<comment type="subcellular location">
    <subcellularLocation>
        <location evidence="1">Membrane</location>
        <topology evidence="1">Multi-pass membrane protein</topology>
    </subcellularLocation>
</comment>
<feature type="transmembrane region" description="Helical" evidence="10">
    <location>
        <begin position="594"/>
        <end position="612"/>
    </location>
</feature>
<dbReference type="SMART" id="SM00382">
    <property type="entry name" value="AAA"/>
    <property type="match status" value="1"/>
</dbReference>
<proteinExistence type="inferred from homology"/>
<dbReference type="PANTHER" id="PTHR48042">
    <property type="entry name" value="ABC TRANSPORTER G FAMILY MEMBER 11"/>
    <property type="match status" value="1"/>
</dbReference>
<evidence type="ECO:0000256" key="4">
    <source>
        <dbReference type="ARBA" id="ARBA00022692"/>
    </source>
</evidence>
<dbReference type="InterPro" id="IPR013525">
    <property type="entry name" value="ABC2_TM"/>
</dbReference>
<feature type="region of interest" description="Disordered" evidence="9">
    <location>
        <begin position="1"/>
        <end position="21"/>
    </location>
</feature>
<keyword evidence="5" id="KW-0547">Nucleotide-binding</keyword>
<feature type="domain" description="ABC transporter" evidence="11">
    <location>
        <begin position="142"/>
        <end position="388"/>
    </location>
</feature>
<evidence type="ECO:0000256" key="2">
    <source>
        <dbReference type="ARBA" id="ARBA00005814"/>
    </source>
</evidence>
<name>A0A3M6XH99_HORWE</name>
<keyword evidence="3" id="KW-0813">Transport</keyword>
<dbReference type="Pfam" id="PF00005">
    <property type="entry name" value="ABC_tran"/>
    <property type="match status" value="1"/>
</dbReference>
<evidence type="ECO:0000256" key="1">
    <source>
        <dbReference type="ARBA" id="ARBA00004141"/>
    </source>
</evidence>
<feature type="transmembrane region" description="Helical" evidence="10">
    <location>
        <begin position="512"/>
        <end position="535"/>
    </location>
</feature>
<dbReference type="CDD" id="cd03213">
    <property type="entry name" value="ABCG_EPDR"/>
    <property type="match status" value="1"/>
</dbReference>
<dbReference type="Pfam" id="PF01061">
    <property type="entry name" value="ABC2_membrane"/>
    <property type="match status" value="1"/>
</dbReference>
<keyword evidence="4 10" id="KW-0812">Transmembrane</keyword>
<evidence type="ECO:0000256" key="5">
    <source>
        <dbReference type="ARBA" id="ARBA00022741"/>
    </source>
</evidence>
<dbReference type="InterPro" id="IPR052215">
    <property type="entry name" value="Plant_ABCG"/>
</dbReference>
<comment type="caution">
    <text evidence="12">The sequence shown here is derived from an EMBL/GenBank/DDBJ whole genome shotgun (WGS) entry which is preliminary data.</text>
</comment>
<feature type="transmembrane region" description="Helical" evidence="10">
    <location>
        <begin position="456"/>
        <end position="472"/>
    </location>
</feature>
<evidence type="ECO:0000256" key="7">
    <source>
        <dbReference type="ARBA" id="ARBA00022989"/>
    </source>
</evidence>
<dbReference type="Proteomes" id="UP000281245">
    <property type="component" value="Unassembled WGS sequence"/>
</dbReference>
<evidence type="ECO:0000256" key="10">
    <source>
        <dbReference type="SAM" id="Phobius"/>
    </source>
</evidence>
<evidence type="ECO:0000256" key="9">
    <source>
        <dbReference type="SAM" id="MobiDB-lite"/>
    </source>
</evidence>
<protein>
    <recommendedName>
        <fullName evidence="11">ABC transporter domain-containing protein</fullName>
    </recommendedName>
</protein>
<evidence type="ECO:0000313" key="13">
    <source>
        <dbReference type="Proteomes" id="UP000281245"/>
    </source>
</evidence>
<keyword evidence="7 10" id="KW-1133">Transmembrane helix</keyword>
<evidence type="ECO:0000256" key="6">
    <source>
        <dbReference type="ARBA" id="ARBA00022840"/>
    </source>
</evidence>
<gene>
    <name evidence="12" type="ORF">D0869_00367</name>
</gene>
<dbReference type="AlphaFoldDB" id="A0A3M6XH99"/>
<comment type="similarity">
    <text evidence="2">Belongs to the ABC transporter superfamily. ABCG family. Eye pigment precursor importer (TC 3.A.1.204) subfamily.</text>
</comment>
<dbReference type="SUPFAM" id="SSF52540">
    <property type="entry name" value="P-loop containing nucleoside triphosphate hydrolases"/>
    <property type="match status" value="1"/>
</dbReference>
<dbReference type="EMBL" id="QWIJ01000010">
    <property type="protein sequence ID" value="RMX90089.1"/>
    <property type="molecule type" value="Genomic_DNA"/>
</dbReference>
<dbReference type="InterPro" id="IPR027417">
    <property type="entry name" value="P-loop_NTPase"/>
</dbReference>